<dbReference type="SUPFAM" id="SSF56672">
    <property type="entry name" value="DNA/RNA polymerases"/>
    <property type="match status" value="1"/>
</dbReference>
<dbReference type="PRINTS" id="PR00866">
    <property type="entry name" value="RNADNAPOLMS"/>
</dbReference>
<dbReference type="Pfam" id="PF00078">
    <property type="entry name" value="RVT_1"/>
    <property type="match status" value="1"/>
</dbReference>
<dbReference type="CDD" id="cd03487">
    <property type="entry name" value="RT_Bac_retron_II"/>
    <property type="match status" value="1"/>
</dbReference>
<dbReference type="PANTHER" id="PTHR34047">
    <property type="entry name" value="NUCLEAR INTRON MATURASE 1, MITOCHONDRIAL-RELATED"/>
    <property type="match status" value="1"/>
</dbReference>
<dbReference type="EMBL" id="DWWA01000023">
    <property type="protein sequence ID" value="HJC72124.1"/>
    <property type="molecule type" value="Genomic_DNA"/>
</dbReference>
<evidence type="ECO:0000256" key="3">
    <source>
        <dbReference type="ARBA" id="ARBA00022695"/>
    </source>
</evidence>
<name>A0A9D2Q526_9FIRM</name>
<dbReference type="GO" id="GO:0051607">
    <property type="term" value="P:defense response to virus"/>
    <property type="evidence" value="ECO:0007669"/>
    <property type="project" value="UniProtKB-KW"/>
</dbReference>
<organism evidence="11 12">
    <name type="scientific">Candidatus Ruthenibacterium merdavium</name>
    <dbReference type="NCBI Taxonomy" id="2838752"/>
    <lineage>
        <taxon>Bacteria</taxon>
        <taxon>Bacillati</taxon>
        <taxon>Bacillota</taxon>
        <taxon>Clostridia</taxon>
        <taxon>Eubacteriales</taxon>
        <taxon>Oscillospiraceae</taxon>
        <taxon>Ruthenibacterium</taxon>
    </lineage>
</organism>
<keyword evidence="5" id="KW-0460">Magnesium</keyword>
<evidence type="ECO:0000256" key="2">
    <source>
        <dbReference type="ARBA" id="ARBA00022679"/>
    </source>
</evidence>
<dbReference type="InterPro" id="IPR043128">
    <property type="entry name" value="Rev_trsase/Diguanyl_cyclase"/>
</dbReference>
<dbReference type="InterPro" id="IPR000477">
    <property type="entry name" value="RT_dom"/>
</dbReference>
<keyword evidence="2" id="KW-0808">Transferase</keyword>
<keyword evidence="6 11" id="KW-0695">RNA-directed DNA polymerase</keyword>
<dbReference type="Gene3D" id="3.30.70.270">
    <property type="match status" value="1"/>
</dbReference>
<evidence type="ECO:0000313" key="11">
    <source>
        <dbReference type="EMBL" id="HJC72124.1"/>
    </source>
</evidence>
<dbReference type="GO" id="GO:0046872">
    <property type="term" value="F:metal ion binding"/>
    <property type="evidence" value="ECO:0007669"/>
    <property type="project" value="UniProtKB-KW"/>
</dbReference>
<comment type="similarity">
    <text evidence="8">Belongs to the bacterial reverse transcriptase family.</text>
</comment>
<accession>A0A9D2Q526</accession>
<comment type="catalytic activity">
    <reaction evidence="9">
        <text>DNA(n) + a 2'-deoxyribonucleoside 5'-triphosphate = DNA(n+1) + diphosphate</text>
        <dbReference type="Rhea" id="RHEA:22508"/>
        <dbReference type="Rhea" id="RHEA-COMP:17339"/>
        <dbReference type="Rhea" id="RHEA-COMP:17340"/>
        <dbReference type="ChEBI" id="CHEBI:33019"/>
        <dbReference type="ChEBI" id="CHEBI:61560"/>
        <dbReference type="ChEBI" id="CHEBI:173112"/>
        <dbReference type="EC" id="2.7.7.49"/>
    </reaction>
</comment>
<keyword evidence="7" id="KW-0051">Antiviral defense</keyword>
<dbReference type="GO" id="GO:0003964">
    <property type="term" value="F:RNA-directed DNA polymerase activity"/>
    <property type="evidence" value="ECO:0007669"/>
    <property type="project" value="UniProtKB-KW"/>
</dbReference>
<reference evidence="11" key="2">
    <citation type="submission" date="2021-04" db="EMBL/GenBank/DDBJ databases">
        <authorList>
            <person name="Gilroy R."/>
        </authorList>
    </citation>
    <scope>NUCLEOTIDE SEQUENCE</scope>
    <source>
        <strain evidence="11">5933</strain>
    </source>
</reference>
<evidence type="ECO:0000259" key="10">
    <source>
        <dbReference type="PROSITE" id="PS50878"/>
    </source>
</evidence>
<feature type="domain" description="Reverse transcriptase" evidence="10">
    <location>
        <begin position="1"/>
        <end position="233"/>
    </location>
</feature>
<proteinExistence type="inferred from homology"/>
<evidence type="ECO:0000313" key="12">
    <source>
        <dbReference type="Proteomes" id="UP000823918"/>
    </source>
</evidence>
<dbReference type="InterPro" id="IPR051083">
    <property type="entry name" value="GrpII_Intron_Splice-Mob/Def"/>
</dbReference>
<keyword evidence="4" id="KW-0479">Metal-binding</keyword>
<dbReference type="PANTHER" id="PTHR34047:SF7">
    <property type="entry name" value="RNA-DIRECTED DNA POLYMERASE"/>
    <property type="match status" value="1"/>
</dbReference>
<dbReference type="PROSITE" id="PS50878">
    <property type="entry name" value="RT_POL"/>
    <property type="match status" value="1"/>
</dbReference>
<dbReference type="InterPro" id="IPR000123">
    <property type="entry name" value="Reverse_transcriptase_msDNA"/>
</dbReference>
<evidence type="ECO:0000256" key="9">
    <source>
        <dbReference type="ARBA" id="ARBA00048173"/>
    </source>
</evidence>
<gene>
    <name evidence="11" type="ORF">H9698_04935</name>
</gene>
<evidence type="ECO:0000256" key="6">
    <source>
        <dbReference type="ARBA" id="ARBA00022918"/>
    </source>
</evidence>
<reference evidence="11" key="1">
    <citation type="journal article" date="2021" name="PeerJ">
        <title>Extensive microbial diversity within the chicken gut microbiome revealed by metagenomics and culture.</title>
        <authorList>
            <person name="Gilroy R."/>
            <person name="Ravi A."/>
            <person name="Getino M."/>
            <person name="Pursley I."/>
            <person name="Horton D.L."/>
            <person name="Alikhan N.F."/>
            <person name="Baker D."/>
            <person name="Gharbi K."/>
            <person name="Hall N."/>
            <person name="Watson M."/>
            <person name="Adriaenssens E.M."/>
            <person name="Foster-Nyarko E."/>
            <person name="Jarju S."/>
            <person name="Secka A."/>
            <person name="Antonio M."/>
            <person name="Oren A."/>
            <person name="Chaudhuri R.R."/>
            <person name="La Ragione R."/>
            <person name="Hildebrand F."/>
            <person name="Pallen M.J."/>
        </authorList>
    </citation>
    <scope>NUCLEOTIDE SEQUENCE</scope>
    <source>
        <strain evidence="11">5933</strain>
    </source>
</reference>
<evidence type="ECO:0000256" key="5">
    <source>
        <dbReference type="ARBA" id="ARBA00022842"/>
    </source>
</evidence>
<dbReference type="Proteomes" id="UP000823918">
    <property type="component" value="Unassembled WGS sequence"/>
</dbReference>
<evidence type="ECO:0000256" key="1">
    <source>
        <dbReference type="ARBA" id="ARBA00012493"/>
    </source>
</evidence>
<evidence type="ECO:0000256" key="8">
    <source>
        <dbReference type="ARBA" id="ARBA00034120"/>
    </source>
</evidence>
<dbReference type="InterPro" id="IPR043502">
    <property type="entry name" value="DNA/RNA_pol_sf"/>
</dbReference>
<keyword evidence="3" id="KW-0548">Nucleotidyltransferase</keyword>
<evidence type="ECO:0000256" key="4">
    <source>
        <dbReference type="ARBA" id="ARBA00022723"/>
    </source>
</evidence>
<protein>
    <recommendedName>
        <fullName evidence="1">RNA-directed DNA polymerase</fullName>
        <ecNumber evidence="1">2.7.7.49</ecNumber>
    </recommendedName>
</protein>
<dbReference type="AlphaFoldDB" id="A0A9D2Q526"/>
<dbReference type="GO" id="GO:0003723">
    <property type="term" value="F:RNA binding"/>
    <property type="evidence" value="ECO:0007669"/>
    <property type="project" value="InterPro"/>
</dbReference>
<sequence>MFTIESFCNAIWETSYAKVSLNILKDDYSEFEIPKKDGKRKISYLDKDSGLWSLQHKLLINFLNKQDLPVCVKGFKKGENYRSFLAEHIGAKFFLRIDISSFFPSITEKQIKSELARLIICNSDEDKEKLLGLLCDITTLNGSLPQGACTSPAISNLVMARIDQRITKYCQVFDVRYTRYADDMLFSSHVFDFDKKKWFLKKIKYILSSQDLKLNYSKIKFSQDQLVLNGYVISGDGIRLSRNRLSDIRHVVSFASKNYMLIQNSESQKFLQEVNKLPLQYRNLVDYPFKTVFQFVQYMCGYRAFLISLVDQNYAETSFQKQVQRLIRKLEIQIVHCT</sequence>
<comment type="caution">
    <text evidence="11">The sequence shown here is derived from an EMBL/GenBank/DDBJ whole genome shotgun (WGS) entry which is preliminary data.</text>
</comment>
<evidence type="ECO:0000256" key="7">
    <source>
        <dbReference type="ARBA" id="ARBA00023118"/>
    </source>
</evidence>
<dbReference type="EC" id="2.7.7.49" evidence="1"/>